<feature type="domain" description="N-acetyltransferase" evidence="1">
    <location>
        <begin position="137"/>
        <end position="278"/>
    </location>
</feature>
<name>A0A8J3Q8U5_9ACTN</name>
<dbReference type="EMBL" id="BONY01000023">
    <property type="protein sequence ID" value="GIH06016.1"/>
    <property type="molecule type" value="Genomic_DNA"/>
</dbReference>
<protein>
    <submittedName>
        <fullName evidence="2">Acetyltransferase</fullName>
    </submittedName>
</protein>
<evidence type="ECO:0000313" key="2">
    <source>
        <dbReference type="EMBL" id="GIH06016.1"/>
    </source>
</evidence>
<dbReference type="CDD" id="cd04301">
    <property type="entry name" value="NAT_SF"/>
    <property type="match status" value="1"/>
</dbReference>
<dbReference type="InterPro" id="IPR016794">
    <property type="entry name" value="UCP21603_acetyltransf"/>
</dbReference>
<keyword evidence="3" id="KW-1185">Reference proteome</keyword>
<dbReference type="Pfam" id="PF00583">
    <property type="entry name" value="Acetyltransf_1"/>
    <property type="match status" value="1"/>
</dbReference>
<evidence type="ECO:0000313" key="3">
    <source>
        <dbReference type="Proteomes" id="UP000612899"/>
    </source>
</evidence>
<proteinExistence type="predicted"/>
<dbReference type="PROSITE" id="PS51186">
    <property type="entry name" value="GNAT"/>
    <property type="match status" value="1"/>
</dbReference>
<dbReference type="AlphaFoldDB" id="A0A8J3Q8U5"/>
<dbReference type="GO" id="GO:0016747">
    <property type="term" value="F:acyltransferase activity, transferring groups other than amino-acyl groups"/>
    <property type="evidence" value="ECO:0007669"/>
    <property type="project" value="InterPro"/>
</dbReference>
<dbReference type="Pfam" id="PF13312">
    <property type="entry name" value="DUF4081"/>
    <property type="match status" value="1"/>
</dbReference>
<reference evidence="2" key="1">
    <citation type="submission" date="2021-01" db="EMBL/GenBank/DDBJ databases">
        <title>Whole genome shotgun sequence of Rhizocola hellebori NBRC 109834.</title>
        <authorList>
            <person name="Komaki H."/>
            <person name="Tamura T."/>
        </authorList>
    </citation>
    <scope>NUCLEOTIDE SEQUENCE</scope>
    <source>
        <strain evidence="2">NBRC 109834</strain>
    </source>
</reference>
<dbReference type="PANTHER" id="PTHR43072:SF54">
    <property type="entry name" value="GCN5-RELATED N-ACETYLTRANSFERASE"/>
    <property type="match status" value="1"/>
</dbReference>
<comment type="caution">
    <text evidence="2">The sequence shown here is derived from an EMBL/GenBank/DDBJ whole genome shotgun (WGS) entry which is preliminary data.</text>
</comment>
<evidence type="ECO:0000259" key="1">
    <source>
        <dbReference type="PROSITE" id="PS51186"/>
    </source>
</evidence>
<dbReference type="Proteomes" id="UP000612899">
    <property type="component" value="Unassembled WGS sequence"/>
</dbReference>
<dbReference type="Gene3D" id="3.40.630.30">
    <property type="match status" value="1"/>
</dbReference>
<organism evidence="2 3">
    <name type="scientific">Rhizocola hellebori</name>
    <dbReference type="NCBI Taxonomy" id="1392758"/>
    <lineage>
        <taxon>Bacteria</taxon>
        <taxon>Bacillati</taxon>
        <taxon>Actinomycetota</taxon>
        <taxon>Actinomycetes</taxon>
        <taxon>Micromonosporales</taxon>
        <taxon>Micromonosporaceae</taxon>
        <taxon>Rhizocola</taxon>
    </lineage>
</organism>
<gene>
    <name evidence="2" type="ORF">Rhe02_40830</name>
</gene>
<accession>A0A8J3Q8U5</accession>
<dbReference type="PANTHER" id="PTHR43072">
    <property type="entry name" value="N-ACETYLTRANSFERASE"/>
    <property type="match status" value="1"/>
</dbReference>
<dbReference type="InterPro" id="IPR000182">
    <property type="entry name" value="GNAT_dom"/>
</dbReference>
<dbReference type="PIRSF" id="PIRSF021603">
    <property type="entry name" value="UCP21603_acetyltransf"/>
    <property type="match status" value="1"/>
</dbReference>
<sequence>MLTIPVRQLLDADRAAVERVLAAHPIASAQVAERIAAHGLGWRAEGRLFGYGGHRHPDSVLWCGGQVTPLGADRQAVAAFADLLAGWPRVCASLVGPADGVLSLWEKLSPSWGPDRTVREDQPLMLVDRVPATATDPLVRPVRLDEVDLLFPASVAMYTEEVGVSPVGDDGGRGYRARVAELVRAGRAFAKVTDGQVVFKAELAVVTRHTVQLQGVWTHPRWRGKGIAAAGLATVVREALRRFAPTVSLYVNGYNEPARRLYDRLGFRRVGTFATVLF</sequence>
<dbReference type="InterPro" id="IPR025289">
    <property type="entry name" value="DUF4081"/>
</dbReference>
<dbReference type="SUPFAM" id="SSF55729">
    <property type="entry name" value="Acyl-CoA N-acyltransferases (Nat)"/>
    <property type="match status" value="1"/>
</dbReference>
<dbReference type="InterPro" id="IPR016181">
    <property type="entry name" value="Acyl_CoA_acyltransferase"/>
</dbReference>
<dbReference type="RefSeq" id="WP_203909839.1">
    <property type="nucleotide sequence ID" value="NZ_BONY01000023.1"/>
</dbReference>